<dbReference type="InterPro" id="IPR011545">
    <property type="entry name" value="DEAD/DEAH_box_helicase_dom"/>
</dbReference>
<organism evidence="10 11">
    <name type="scientific">Thiorhodococcus minor</name>
    <dbReference type="NCBI Taxonomy" id="57489"/>
    <lineage>
        <taxon>Bacteria</taxon>
        <taxon>Pseudomonadati</taxon>
        <taxon>Pseudomonadota</taxon>
        <taxon>Gammaproteobacteria</taxon>
        <taxon>Chromatiales</taxon>
        <taxon>Chromatiaceae</taxon>
        <taxon>Thiorhodococcus</taxon>
    </lineage>
</organism>
<feature type="region of interest" description="Disordered" evidence="8">
    <location>
        <begin position="637"/>
        <end position="666"/>
    </location>
</feature>
<accession>A0A6M0K2P8</accession>
<comment type="similarity">
    <text evidence="5">Belongs to the helicase family. DinG subfamily.</text>
</comment>
<dbReference type="GO" id="GO:0006281">
    <property type="term" value="P:DNA repair"/>
    <property type="evidence" value="ECO:0007669"/>
    <property type="project" value="TreeGrafter"/>
</dbReference>
<dbReference type="EMBL" id="JAAIJQ010000036">
    <property type="protein sequence ID" value="NEV62857.1"/>
    <property type="molecule type" value="Genomic_DNA"/>
</dbReference>
<dbReference type="PANTHER" id="PTHR11472">
    <property type="entry name" value="DNA REPAIR DEAD HELICASE RAD3/XP-D SUBFAMILY MEMBER"/>
    <property type="match status" value="1"/>
</dbReference>
<comment type="catalytic activity">
    <reaction evidence="7">
        <text>ATP + H2O = ADP + phosphate + H(+)</text>
        <dbReference type="Rhea" id="RHEA:13065"/>
        <dbReference type="ChEBI" id="CHEBI:15377"/>
        <dbReference type="ChEBI" id="CHEBI:15378"/>
        <dbReference type="ChEBI" id="CHEBI:30616"/>
        <dbReference type="ChEBI" id="CHEBI:43474"/>
        <dbReference type="ChEBI" id="CHEBI:456216"/>
        <dbReference type="EC" id="5.6.2.3"/>
    </reaction>
</comment>
<keyword evidence="4" id="KW-0067">ATP-binding</keyword>
<dbReference type="Pfam" id="PF13307">
    <property type="entry name" value="Helicase_C_2"/>
    <property type="match status" value="1"/>
</dbReference>
<comment type="cofactor">
    <cofactor evidence="1">
        <name>[4Fe-4S] cluster</name>
        <dbReference type="ChEBI" id="CHEBI:49883"/>
    </cofactor>
</comment>
<dbReference type="PROSITE" id="PS51193">
    <property type="entry name" value="HELICASE_ATP_BIND_2"/>
    <property type="match status" value="1"/>
</dbReference>
<dbReference type="InterPro" id="IPR014013">
    <property type="entry name" value="Helic_SF1/SF2_ATP-bd_DinG/Rad3"/>
</dbReference>
<gene>
    <name evidence="10" type="ORF">G3446_13310</name>
</gene>
<proteinExistence type="inferred from homology"/>
<dbReference type="Proteomes" id="UP000483379">
    <property type="component" value="Unassembled WGS sequence"/>
</dbReference>
<protein>
    <recommendedName>
        <fullName evidence="6">DNA 5'-3' helicase</fullName>
        <ecNumber evidence="6">5.6.2.3</ecNumber>
    </recommendedName>
</protein>
<dbReference type="SMART" id="SM00487">
    <property type="entry name" value="DEXDc"/>
    <property type="match status" value="1"/>
</dbReference>
<dbReference type="RefSeq" id="WP_164453322.1">
    <property type="nucleotide sequence ID" value="NZ_JAAIJQ010000036.1"/>
</dbReference>
<dbReference type="InterPro" id="IPR006555">
    <property type="entry name" value="ATP-dep_Helicase_C"/>
</dbReference>
<dbReference type="GO" id="GO:0043139">
    <property type="term" value="F:5'-3' DNA helicase activity"/>
    <property type="evidence" value="ECO:0007669"/>
    <property type="project" value="UniProtKB-EC"/>
</dbReference>
<keyword evidence="2" id="KW-0547">Nucleotide-binding</keyword>
<dbReference type="InterPro" id="IPR014001">
    <property type="entry name" value="Helicase_ATP-bd"/>
</dbReference>
<dbReference type="InterPro" id="IPR027417">
    <property type="entry name" value="P-loop_NTPase"/>
</dbReference>
<dbReference type="SMART" id="SM00491">
    <property type="entry name" value="HELICc2"/>
    <property type="match status" value="1"/>
</dbReference>
<evidence type="ECO:0000256" key="7">
    <source>
        <dbReference type="ARBA" id="ARBA00048954"/>
    </source>
</evidence>
<dbReference type="FunFam" id="3.40.50.300:FF:000466">
    <property type="entry name" value="ATP-dependent DNA helicase"/>
    <property type="match status" value="1"/>
</dbReference>
<evidence type="ECO:0000313" key="10">
    <source>
        <dbReference type="EMBL" id="NEV62857.1"/>
    </source>
</evidence>
<evidence type="ECO:0000256" key="3">
    <source>
        <dbReference type="ARBA" id="ARBA00022801"/>
    </source>
</evidence>
<evidence type="ECO:0000256" key="1">
    <source>
        <dbReference type="ARBA" id="ARBA00001966"/>
    </source>
</evidence>
<keyword evidence="3" id="KW-0378">Hydrolase</keyword>
<name>A0A6M0K2P8_9GAMM</name>
<dbReference type="AlphaFoldDB" id="A0A6M0K2P8"/>
<keyword evidence="11" id="KW-1185">Reference proteome</keyword>
<dbReference type="GO" id="GO:0003676">
    <property type="term" value="F:nucleic acid binding"/>
    <property type="evidence" value="ECO:0007669"/>
    <property type="project" value="InterPro"/>
</dbReference>
<dbReference type="InterPro" id="IPR045028">
    <property type="entry name" value="DinG/Rad3-like"/>
</dbReference>
<feature type="domain" description="Helicase ATP-binding" evidence="9">
    <location>
        <begin position="13"/>
        <end position="274"/>
    </location>
</feature>
<evidence type="ECO:0000256" key="8">
    <source>
        <dbReference type="SAM" id="MobiDB-lite"/>
    </source>
</evidence>
<reference evidence="10 11" key="1">
    <citation type="submission" date="2020-02" db="EMBL/GenBank/DDBJ databases">
        <title>Genome sequences of Thiorhodococcus mannitoliphagus and Thiorhodococcus minor, purple sulfur photosynthetic bacteria in the gammaproteobacterial family, Chromatiaceae.</title>
        <authorList>
            <person name="Aviles F.A."/>
            <person name="Meyer T.E."/>
            <person name="Kyndt J.A."/>
        </authorList>
    </citation>
    <scope>NUCLEOTIDE SEQUENCE [LARGE SCALE GENOMIC DNA]</scope>
    <source>
        <strain evidence="10 11">DSM 11518</strain>
    </source>
</reference>
<dbReference type="PANTHER" id="PTHR11472:SF34">
    <property type="entry name" value="REGULATOR OF TELOMERE ELONGATION HELICASE 1"/>
    <property type="match status" value="1"/>
</dbReference>
<evidence type="ECO:0000256" key="2">
    <source>
        <dbReference type="ARBA" id="ARBA00022741"/>
    </source>
</evidence>
<evidence type="ECO:0000256" key="6">
    <source>
        <dbReference type="ARBA" id="ARBA00044969"/>
    </source>
</evidence>
<dbReference type="SUPFAM" id="SSF52540">
    <property type="entry name" value="P-loop containing nucleoside triphosphate hydrolases"/>
    <property type="match status" value="2"/>
</dbReference>
<evidence type="ECO:0000256" key="4">
    <source>
        <dbReference type="ARBA" id="ARBA00022840"/>
    </source>
</evidence>
<dbReference type="Gene3D" id="3.40.50.300">
    <property type="entry name" value="P-loop containing nucleotide triphosphate hydrolases"/>
    <property type="match status" value="2"/>
</dbReference>
<evidence type="ECO:0000313" key="11">
    <source>
        <dbReference type="Proteomes" id="UP000483379"/>
    </source>
</evidence>
<sequence length="666" mass="73044">MTDLSQVLGPGGLLASKVPGFSYRPQQQAMAERIAGVMEEGGVLICEAGTGTGKTYAYLAPALLSGRKVLVSTGTRNLQDQLFHRDLPLIRKTLNVPVTTALLKGRGNYLCRHRLKLAQEDLGGLDLGLRGHLKQVLDWSKGTKRGDIAELPIPEDASVWPLVTSTTDNCLGQDCEDLQSCHLVHARRQAQEADVVVVNHHLFCADLALKDEGFGEILPGADCFVLDEAHQLPEVATSFFGITLSGRQLLDLARDTDLEVKKEASDAADLRERTARLKRAAQDVRGRLGEQDRRGPWHELAQDAEVQRALASLERRLQALINGLAASAGRTKGLDAAHERAKDLLGRLSTLTAPETAESVRWFETQGRGFRLHQTPLEVADLFRDQIGRKRSAWVFTSATLAVGHGFDHFARQLGIEDAETDLWDSPFDYPSQALWLVPRGMPQPSEPDYNRHVLELACEIIGYSRGRAFLLFTSHRALREMAAGLEGRIDYPVLVQGTAPRAELVDRFRKLGNAVLLGTSSFWEGVDVRGDALSCVLIDRLPFASPGDPVLSARIDALRQQGGNPFRDYQLPRAVIALKQGAGRLIRGAEDRGVLVVCDPRLLSRSYGYTFLDSLPAMARTRDIAVVKAFFEGEGAEPASEANEAPEEVIGTAKAQRTPRDSKID</sequence>
<dbReference type="GO" id="GO:0016818">
    <property type="term" value="F:hydrolase activity, acting on acid anhydrides, in phosphorus-containing anhydrides"/>
    <property type="evidence" value="ECO:0007669"/>
    <property type="project" value="InterPro"/>
</dbReference>
<dbReference type="GO" id="GO:0005524">
    <property type="term" value="F:ATP binding"/>
    <property type="evidence" value="ECO:0007669"/>
    <property type="project" value="UniProtKB-KW"/>
</dbReference>
<dbReference type="EC" id="5.6.2.3" evidence="6"/>
<evidence type="ECO:0000259" key="9">
    <source>
        <dbReference type="PROSITE" id="PS51193"/>
    </source>
</evidence>
<evidence type="ECO:0000256" key="5">
    <source>
        <dbReference type="ARBA" id="ARBA00038058"/>
    </source>
</evidence>
<dbReference type="Pfam" id="PF00270">
    <property type="entry name" value="DEAD"/>
    <property type="match status" value="1"/>
</dbReference>
<comment type="caution">
    <text evidence="10">The sequence shown here is derived from an EMBL/GenBank/DDBJ whole genome shotgun (WGS) entry which is preliminary data.</text>
</comment>
<keyword evidence="10" id="KW-0347">Helicase</keyword>